<feature type="compositionally biased region" description="Polar residues" evidence="1">
    <location>
        <begin position="1"/>
        <end position="10"/>
    </location>
</feature>
<keyword evidence="4" id="KW-1185">Reference proteome</keyword>
<proteinExistence type="predicted"/>
<evidence type="ECO:0000313" key="4">
    <source>
        <dbReference type="Proteomes" id="UP000078561"/>
    </source>
</evidence>
<dbReference type="STRING" id="4829.A0A163J899"/>
<dbReference type="InterPro" id="IPR041698">
    <property type="entry name" value="Methyltransf_25"/>
</dbReference>
<dbReference type="OMA" id="WAVEMAD"/>
<dbReference type="EMBL" id="LT553043">
    <property type="protein sequence ID" value="SAL99970.1"/>
    <property type="molecule type" value="Genomic_DNA"/>
</dbReference>
<dbReference type="Gene3D" id="3.40.50.150">
    <property type="entry name" value="Vaccinia Virus protein VP39"/>
    <property type="match status" value="1"/>
</dbReference>
<name>A0A163J899_ABSGL</name>
<dbReference type="Proteomes" id="UP000078561">
    <property type="component" value="Unassembled WGS sequence"/>
</dbReference>
<evidence type="ECO:0000259" key="2">
    <source>
        <dbReference type="Pfam" id="PF13649"/>
    </source>
</evidence>
<evidence type="ECO:0000256" key="1">
    <source>
        <dbReference type="SAM" id="MobiDB-lite"/>
    </source>
</evidence>
<dbReference type="Pfam" id="PF13649">
    <property type="entry name" value="Methyltransf_25"/>
    <property type="match status" value="1"/>
</dbReference>
<gene>
    <name evidence="3" type="primary">ABSGL_05626.1 scaffold 7188</name>
</gene>
<feature type="region of interest" description="Disordered" evidence="1">
    <location>
        <begin position="1"/>
        <end position="69"/>
    </location>
</feature>
<feature type="compositionally biased region" description="Low complexity" evidence="1">
    <location>
        <begin position="58"/>
        <end position="69"/>
    </location>
</feature>
<dbReference type="SUPFAM" id="SSF53335">
    <property type="entry name" value="S-adenosyl-L-methionine-dependent methyltransferases"/>
    <property type="match status" value="1"/>
</dbReference>
<dbReference type="AlphaFoldDB" id="A0A163J899"/>
<dbReference type="InParanoid" id="A0A163J899"/>
<organism evidence="3">
    <name type="scientific">Absidia glauca</name>
    <name type="common">Pin mould</name>
    <dbReference type="NCBI Taxonomy" id="4829"/>
    <lineage>
        <taxon>Eukaryota</taxon>
        <taxon>Fungi</taxon>
        <taxon>Fungi incertae sedis</taxon>
        <taxon>Mucoromycota</taxon>
        <taxon>Mucoromycotina</taxon>
        <taxon>Mucoromycetes</taxon>
        <taxon>Mucorales</taxon>
        <taxon>Cunninghamellaceae</taxon>
        <taxon>Absidia</taxon>
    </lineage>
</organism>
<dbReference type="OrthoDB" id="2013972at2759"/>
<dbReference type="GO" id="GO:0008168">
    <property type="term" value="F:methyltransferase activity"/>
    <property type="evidence" value="ECO:0007669"/>
    <property type="project" value="TreeGrafter"/>
</dbReference>
<evidence type="ECO:0000313" key="3">
    <source>
        <dbReference type="EMBL" id="SAL99970.1"/>
    </source>
</evidence>
<dbReference type="PANTHER" id="PTHR43591">
    <property type="entry name" value="METHYLTRANSFERASE"/>
    <property type="match status" value="1"/>
</dbReference>
<sequence length="425" mass="47017">MGNSHSQEPTVPSAIASHLSNKAKTKLSEQKPGLKHLFLPSMHTKRVTNGDSAPSPPATLSSRTSSSSSPIEYVTLNGRRYINKTEYQYLLPCDEDESDRLIVLHYLLKDAFGTNFVSPVSSLLKGSIDQVERPKVLDIGTGAGTWVLELATEFTEADFYGIDIAAMYPSTIKPGNANFLQHDILKPSLPFDDESFDFIYMRQMMTSLTKGQLIRFLTEITRVLKPNGHLEIVDVECQIQRAGPSTSSLINTLLQEQITTYDTEFDLCTQLSTLLMTTQTTQGGFMDAMQHRVTMPLGWGGPLGDLHARNLELYLKSIHPSKPTKSSAGMDSGSTMEPQLNDATLQNILMECKQYQSHLNWFTCTARKSPSSPMKQLRHGSECSLPQLIAKTPIDTAPALSSPPTPPLDPLEWESINSFVTGYVE</sequence>
<accession>A0A163J899</accession>
<reference evidence="3" key="1">
    <citation type="submission" date="2016-04" db="EMBL/GenBank/DDBJ databases">
        <authorList>
            <person name="Evans L.H."/>
            <person name="Alamgir A."/>
            <person name="Owens N."/>
            <person name="Weber N.D."/>
            <person name="Virtaneva K."/>
            <person name="Barbian K."/>
            <person name="Babar A."/>
            <person name="Rosenke K."/>
        </authorList>
    </citation>
    <scope>NUCLEOTIDE SEQUENCE [LARGE SCALE GENOMIC DNA]</scope>
    <source>
        <strain evidence="3">CBS 101.48</strain>
    </source>
</reference>
<dbReference type="CDD" id="cd02440">
    <property type="entry name" value="AdoMet_MTases"/>
    <property type="match status" value="1"/>
</dbReference>
<protein>
    <recommendedName>
        <fullName evidence="2">Methyltransferase domain-containing protein</fullName>
    </recommendedName>
</protein>
<dbReference type="PANTHER" id="PTHR43591:SF24">
    <property type="entry name" value="2-METHOXY-6-POLYPRENYL-1,4-BENZOQUINOL METHYLASE, MITOCHONDRIAL"/>
    <property type="match status" value="1"/>
</dbReference>
<feature type="domain" description="Methyltransferase" evidence="2">
    <location>
        <begin position="136"/>
        <end position="228"/>
    </location>
</feature>
<dbReference type="InterPro" id="IPR029063">
    <property type="entry name" value="SAM-dependent_MTases_sf"/>
</dbReference>